<keyword evidence="2" id="KW-1185">Reference proteome</keyword>
<accession>A0AAW1IB36</accession>
<dbReference type="PANTHER" id="PTHR37984:SF9">
    <property type="entry name" value="INTEGRASE CATALYTIC DOMAIN-CONTAINING PROTEIN"/>
    <property type="match status" value="1"/>
</dbReference>
<name>A0AAW1IB36_POPJA</name>
<organism evidence="1 2">
    <name type="scientific">Popillia japonica</name>
    <name type="common">Japanese beetle</name>
    <dbReference type="NCBI Taxonomy" id="7064"/>
    <lineage>
        <taxon>Eukaryota</taxon>
        <taxon>Metazoa</taxon>
        <taxon>Ecdysozoa</taxon>
        <taxon>Arthropoda</taxon>
        <taxon>Hexapoda</taxon>
        <taxon>Insecta</taxon>
        <taxon>Pterygota</taxon>
        <taxon>Neoptera</taxon>
        <taxon>Endopterygota</taxon>
        <taxon>Coleoptera</taxon>
        <taxon>Polyphaga</taxon>
        <taxon>Scarabaeiformia</taxon>
        <taxon>Scarabaeidae</taxon>
        <taxon>Rutelinae</taxon>
        <taxon>Popillia</taxon>
    </lineage>
</organism>
<dbReference type="InterPro" id="IPR050951">
    <property type="entry name" value="Retrovirus_Pol_polyprotein"/>
</dbReference>
<evidence type="ECO:0000313" key="2">
    <source>
        <dbReference type="Proteomes" id="UP001458880"/>
    </source>
</evidence>
<dbReference type="Gene3D" id="4.10.60.10">
    <property type="entry name" value="Zinc finger, CCHC-type"/>
    <property type="match status" value="1"/>
</dbReference>
<dbReference type="SUPFAM" id="SSF50630">
    <property type="entry name" value="Acid proteases"/>
    <property type="match status" value="1"/>
</dbReference>
<dbReference type="InterPro" id="IPR021109">
    <property type="entry name" value="Peptidase_aspartic_dom_sf"/>
</dbReference>
<protein>
    <recommendedName>
        <fullName evidence="3">Peptidase A2 domain-containing protein</fullName>
    </recommendedName>
</protein>
<dbReference type="EMBL" id="JASPKY010000702">
    <property type="protein sequence ID" value="KAK9686474.1"/>
    <property type="molecule type" value="Genomic_DNA"/>
</dbReference>
<sequence length="255" mass="29086">MEGKMPKELDLSNATHSWQMFKQQFKIYLLASGKQDRIVIGVIDHTVQEKLLRDGETDLDKVINACRAAERAKEQAQLIRKEPMVVDAVKKEKHYKPQNSEKYKCKKCGMKHEARKCPAYNQICRNCKKKGHFVVGCKEKEKKRVHECENNNDDEELFLDSLYQLNSTSSGKEHAWLETVVIGNENVKFKLDTGADCNILPLTIFNKVKQSVEHTLCNKTSVIVTYGNNNIESKGSVIFKCVVKGKNARIKLLIG</sequence>
<dbReference type="PANTHER" id="PTHR37984">
    <property type="entry name" value="PROTEIN CBG26694"/>
    <property type="match status" value="1"/>
</dbReference>
<dbReference type="SUPFAM" id="SSF57756">
    <property type="entry name" value="Retrovirus zinc finger-like domains"/>
    <property type="match status" value="1"/>
</dbReference>
<dbReference type="InterPro" id="IPR036875">
    <property type="entry name" value="Znf_CCHC_sf"/>
</dbReference>
<reference evidence="1 2" key="1">
    <citation type="journal article" date="2024" name="BMC Genomics">
        <title>De novo assembly and annotation of Popillia japonica's genome with initial clues to its potential as an invasive pest.</title>
        <authorList>
            <person name="Cucini C."/>
            <person name="Boschi S."/>
            <person name="Funari R."/>
            <person name="Cardaioli E."/>
            <person name="Iannotti N."/>
            <person name="Marturano G."/>
            <person name="Paoli F."/>
            <person name="Bruttini M."/>
            <person name="Carapelli A."/>
            <person name="Frati F."/>
            <person name="Nardi F."/>
        </authorList>
    </citation>
    <scope>NUCLEOTIDE SEQUENCE [LARGE SCALE GENOMIC DNA]</scope>
    <source>
        <strain evidence="1">DMR45628</strain>
    </source>
</reference>
<dbReference type="GO" id="GO:0003676">
    <property type="term" value="F:nucleic acid binding"/>
    <property type="evidence" value="ECO:0007669"/>
    <property type="project" value="InterPro"/>
</dbReference>
<dbReference type="GO" id="GO:0008270">
    <property type="term" value="F:zinc ion binding"/>
    <property type="evidence" value="ECO:0007669"/>
    <property type="project" value="InterPro"/>
</dbReference>
<comment type="caution">
    <text evidence="1">The sequence shown here is derived from an EMBL/GenBank/DDBJ whole genome shotgun (WGS) entry which is preliminary data.</text>
</comment>
<gene>
    <name evidence="1" type="ORF">QE152_g37163</name>
</gene>
<dbReference type="AlphaFoldDB" id="A0AAW1IB36"/>
<evidence type="ECO:0008006" key="3">
    <source>
        <dbReference type="Google" id="ProtNLM"/>
    </source>
</evidence>
<proteinExistence type="predicted"/>
<dbReference type="Proteomes" id="UP001458880">
    <property type="component" value="Unassembled WGS sequence"/>
</dbReference>
<evidence type="ECO:0000313" key="1">
    <source>
        <dbReference type="EMBL" id="KAK9686474.1"/>
    </source>
</evidence>